<feature type="domain" description="Nudix hydrolase" evidence="3">
    <location>
        <begin position="3"/>
        <end position="146"/>
    </location>
</feature>
<evidence type="ECO:0000256" key="2">
    <source>
        <dbReference type="ARBA" id="ARBA00022801"/>
    </source>
</evidence>
<sequence>MFPFNVRVYGILVNDQQEVLISDERTENVSFTKFPGGGLEYGEGLLDALIREYKEECAFDIAIMRHIYTTDFYEKSSFNDSQIISIYYQVKNISAIHIRTTSQAFDFDAQQRDEDNKLQAFRWVHIDELTTADLTFKTDQIAWMEFLKIIKSY</sequence>
<dbReference type="PANTHER" id="PTHR43046">
    <property type="entry name" value="GDP-MANNOSE MANNOSYL HYDROLASE"/>
    <property type="match status" value="1"/>
</dbReference>
<dbReference type="GO" id="GO:0016787">
    <property type="term" value="F:hydrolase activity"/>
    <property type="evidence" value="ECO:0007669"/>
    <property type="project" value="UniProtKB-KW"/>
</dbReference>
<reference evidence="5 6" key="1">
    <citation type="submission" date="2019-05" db="EMBL/GenBank/DDBJ databases">
        <authorList>
            <consortium name="Pathogen Informatics"/>
        </authorList>
    </citation>
    <scope>NUCLEOTIDE SEQUENCE [LARGE SCALE GENOMIC DNA]</scope>
    <source>
        <strain evidence="5 6">NCTC11429</strain>
    </source>
</reference>
<dbReference type="KEGG" id="stha:NCTC11429_00561"/>
<keyword evidence="7" id="KW-1185">Reference proteome</keyword>
<evidence type="ECO:0000313" key="7">
    <source>
        <dbReference type="Proteomes" id="UP001566204"/>
    </source>
</evidence>
<evidence type="ECO:0000313" key="4">
    <source>
        <dbReference type="EMBL" id="MEZ0450031.1"/>
    </source>
</evidence>
<comment type="cofactor">
    <cofactor evidence="1">
        <name>Mg(2+)</name>
        <dbReference type="ChEBI" id="CHEBI:18420"/>
    </cofactor>
</comment>
<evidence type="ECO:0000259" key="3">
    <source>
        <dbReference type="PROSITE" id="PS51462"/>
    </source>
</evidence>
<dbReference type="Proteomes" id="UP000308196">
    <property type="component" value="Chromosome"/>
</dbReference>
<evidence type="ECO:0000256" key="1">
    <source>
        <dbReference type="ARBA" id="ARBA00001946"/>
    </source>
</evidence>
<dbReference type="InterPro" id="IPR015797">
    <property type="entry name" value="NUDIX_hydrolase-like_dom_sf"/>
</dbReference>
<reference evidence="4 7" key="2">
    <citation type="submission" date="2024-06" db="EMBL/GenBank/DDBJ databases">
        <title>Soil Sphingobacterium thalpophilum.</title>
        <authorList>
            <person name="Yang J."/>
            <person name="Li J."/>
        </authorList>
    </citation>
    <scope>NUCLEOTIDE SEQUENCE [LARGE SCALE GENOMIC DNA]</scope>
    <source>
        <strain evidence="4 7">22g91tb</strain>
    </source>
</reference>
<protein>
    <submittedName>
        <fullName evidence="4">NUDIX domain-containing protein</fullName>
    </submittedName>
    <submittedName>
        <fullName evidence="5">RNA pyrophosphohydrolase</fullName>
    </submittedName>
</protein>
<evidence type="ECO:0000313" key="5">
    <source>
        <dbReference type="EMBL" id="VTR30039.1"/>
    </source>
</evidence>
<dbReference type="STRING" id="1123265.GCA_000686625_04799"/>
<gene>
    <name evidence="4" type="ORF">ABTW24_00230</name>
    <name evidence="5" type="ORF">NCTC11429_00561</name>
</gene>
<keyword evidence="2 5" id="KW-0378">Hydrolase</keyword>
<accession>A0A4U9UDI3</accession>
<dbReference type="AlphaFoldDB" id="A0A4U9UDI3"/>
<name>A0A4U9UDI3_9SPHI</name>
<dbReference type="PROSITE" id="PS51462">
    <property type="entry name" value="NUDIX"/>
    <property type="match status" value="1"/>
</dbReference>
<dbReference type="RefSeq" id="WP_028071363.1">
    <property type="nucleotide sequence ID" value="NZ_CP141191.1"/>
</dbReference>
<dbReference type="PANTHER" id="PTHR43046:SF14">
    <property type="entry name" value="MUTT_NUDIX FAMILY PROTEIN"/>
    <property type="match status" value="1"/>
</dbReference>
<organism evidence="5 6">
    <name type="scientific">Sphingobacterium thalpophilum</name>
    <dbReference type="NCBI Taxonomy" id="259"/>
    <lineage>
        <taxon>Bacteria</taxon>
        <taxon>Pseudomonadati</taxon>
        <taxon>Bacteroidota</taxon>
        <taxon>Sphingobacteriia</taxon>
        <taxon>Sphingobacteriales</taxon>
        <taxon>Sphingobacteriaceae</taxon>
        <taxon>Sphingobacterium</taxon>
    </lineage>
</organism>
<dbReference type="SUPFAM" id="SSF55811">
    <property type="entry name" value="Nudix"/>
    <property type="match status" value="1"/>
</dbReference>
<evidence type="ECO:0000313" key="6">
    <source>
        <dbReference type="Proteomes" id="UP000308196"/>
    </source>
</evidence>
<dbReference type="InterPro" id="IPR000086">
    <property type="entry name" value="NUDIX_hydrolase_dom"/>
</dbReference>
<dbReference type="Proteomes" id="UP001566204">
    <property type="component" value="Unassembled WGS sequence"/>
</dbReference>
<dbReference type="EMBL" id="JBEOQB010000001">
    <property type="protein sequence ID" value="MEZ0450031.1"/>
    <property type="molecule type" value="Genomic_DNA"/>
</dbReference>
<proteinExistence type="predicted"/>
<dbReference type="Gene3D" id="3.90.79.10">
    <property type="entry name" value="Nucleoside Triphosphate Pyrophosphohydrolase"/>
    <property type="match status" value="1"/>
</dbReference>
<dbReference type="Pfam" id="PF00293">
    <property type="entry name" value="NUDIX"/>
    <property type="match status" value="1"/>
</dbReference>
<dbReference type="EMBL" id="LR590484">
    <property type="protein sequence ID" value="VTR30039.1"/>
    <property type="molecule type" value="Genomic_DNA"/>
</dbReference>
<dbReference type="GeneID" id="78461370"/>